<evidence type="ECO:0000313" key="3">
    <source>
        <dbReference type="Proteomes" id="UP000284403"/>
    </source>
</evidence>
<evidence type="ECO:0000313" key="2">
    <source>
        <dbReference type="EMBL" id="RNF06326.1"/>
    </source>
</evidence>
<dbReference type="GeneID" id="40321213"/>
<proteinExistence type="predicted"/>
<evidence type="ECO:0000256" key="1">
    <source>
        <dbReference type="SAM" id="MobiDB-lite"/>
    </source>
</evidence>
<reference evidence="2 3" key="1">
    <citation type="journal article" date="2018" name="BMC Genomics">
        <title>Genomic comparison of Trypanosoma conorhini and Trypanosoma rangeli to Trypanosoma cruzi strains of high and low virulence.</title>
        <authorList>
            <person name="Bradwell K.R."/>
            <person name="Koparde V.N."/>
            <person name="Matveyev A.V."/>
            <person name="Serrano M.G."/>
            <person name="Alves J.M."/>
            <person name="Parikh H."/>
            <person name="Huang B."/>
            <person name="Lee V."/>
            <person name="Espinosa-Alvarez O."/>
            <person name="Ortiz P.A."/>
            <person name="Costa-Martins A.G."/>
            <person name="Teixeira M.M."/>
            <person name="Buck G.A."/>
        </authorList>
    </citation>
    <scope>NUCLEOTIDE SEQUENCE [LARGE SCALE GENOMIC DNA]</scope>
    <source>
        <strain evidence="2 3">025E</strain>
    </source>
</reference>
<organism evidence="2 3">
    <name type="scientific">Trypanosoma conorhini</name>
    <dbReference type="NCBI Taxonomy" id="83891"/>
    <lineage>
        <taxon>Eukaryota</taxon>
        <taxon>Discoba</taxon>
        <taxon>Euglenozoa</taxon>
        <taxon>Kinetoplastea</taxon>
        <taxon>Metakinetoplastina</taxon>
        <taxon>Trypanosomatida</taxon>
        <taxon>Trypanosomatidae</taxon>
        <taxon>Trypanosoma</taxon>
    </lineage>
</organism>
<feature type="region of interest" description="Disordered" evidence="1">
    <location>
        <begin position="134"/>
        <end position="171"/>
    </location>
</feature>
<protein>
    <submittedName>
        <fullName evidence="2">Uncharacterized protein</fullName>
    </submittedName>
</protein>
<dbReference type="AlphaFoldDB" id="A0A3R7L2L1"/>
<feature type="compositionally biased region" description="Polar residues" evidence="1">
    <location>
        <begin position="150"/>
        <end position="171"/>
    </location>
</feature>
<dbReference type="Proteomes" id="UP000284403">
    <property type="component" value="Unassembled WGS sequence"/>
</dbReference>
<comment type="caution">
    <text evidence="2">The sequence shown here is derived from an EMBL/GenBank/DDBJ whole genome shotgun (WGS) entry which is preliminary data.</text>
</comment>
<keyword evidence="3" id="KW-1185">Reference proteome</keyword>
<feature type="region of interest" description="Disordered" evidence="1">
    <location>
        <begin position="42"/>
        <end position="69"/>
    </location>
</feature>
<gene>
    <name evidence="2" type="ORF">Tco025E_07602</name>
</gene>
<feature type="compositionally biased region" description="Low complexity" evidence="1">
    <location>
        <begin position="52"/>
        <end position="67"/>
    </location>
</feature>
<name>A0A3R7L2L1_9TRYP</name>
<dbReference type="OrthoDB" id="273868at2759"/>
<accession>A0A3R7L2L1</accession>
<sequence length="171" mass="17959">MEDKLRTATREELVAHVRTQRLLIRHLHRRIVELERAVSSAPCNWDPGRGGAAASAPSSPQRGPPAATLSEGLREIGRLLQAHATGAAPLPQELVAEFLYIQSELAAAEPGETPALSAGRLAVPAPAAGGACVYATPPGEGSGAPRRFSPPSSLIQRTQQRLSATRNDGVP</sequence>
<dbReference type="RefSeq" id="XP_029225437.1">
    <property type="nucleotide sequence ID" value="XM_029374465.1"/>
</dbReference>
<dbReference type="EMBL" id="MKKU01000602">
    <property type="protein sequence ID" value="RNF06326.1"/>
    <property type="molecule type" value="Genomic_DNA"/>
</dbReference>